<comment type="similarity">
    <text evidence="1">Belongs to the leucine-binding protein family.</text>
</comment>
<keyword evidence="6" id="KW-1185">Reference proteome</keyword>
<evidence type="ECO:0000259" key="4">
    <source>
        <dbReference type="Pfam" id="PF13458"/>
    </source>
</evidence>
<organism evidence="5 6">
    <name type="scientific">Longicatena caecimuris</name>
    <dbReference type="NCBI Taxonomy" id="1796635"/>
    <lineage>
        <taxon>Bacteria</taxon>
        <taxon>Bacillati</taxon>
        <taxon>Bacillota</taxon>
        <taxon>Erysipelotrichia</taxon>
        <taxon>Erysipelotrichales</taxon>
        <taxon>Erysipelotrichaceae</taxon>
        <taxon>Longicatena</taxon>
    </lineage>
</organism>
<feature type="signal peptide" evidence="3">
    <location>
        <begin position="1"/>
        <end position="23"/>
    </location>
</feature>
<dbReference type="Gene3D" id="3.40.50.2300">
    <property type="match status" value="2"/>
</dbReference>
<dbReference type="Proteomes" id="UP000295773">
    <property type="component" value="Unassembled WGS sequence"/>
</dbReference>
<evidence type="ECO:0000256" key="1">
    <source>
        <dbReference type="ARBA" id="ARBA00010062"/>
    </source>
</evidence>
<keyword evidence="2 3" id="KW-0732">Signal</keyword>
<evidence type="ECO:0000313" key="6">
    <source>
        <dbReference type="Proteomes" id="UP000295773"/>
    </source>
</evidence>
<dbReference type="AlphaFoldDB" id="A0A4R3TAT0"/>
<dbReference type="InterPro" id="IPR028082">
    <property type="entry name" value="Peripla_BP_I"/>
</dbReference>
<protein>
    <submittedName>
        <fullName evidence="5">Branched-chain amino acid transport system substrate-binding protein</fullName>
    </submittedName>
</protein>
<evidence type="ECO:0000256" key="3">
    <source>
        <dbReference type="SAM" id="SignalP"/>
    </source>
</evidence>
<dbReference type="Pfam" id="PF13458">
    <property type="entry name" value="Peripla_BP_6"/>
    <property type="match status" value="1"/>
</dbReference>
<dbReference type="PROSITE" id="PS51257">
    <property type="entry name" value="PROKAR_LIPOPROTEIN"/>
    <property type="match status" value="1"/>
</dbReference>
<dbReference type="RefSeq" id="WP_132225139.1">
    <property type="nucleotide sequence ID" value="NZ_JANKBG010000014.1"/>
</dbReference>
<sequence length="398" mass="42750">MGKGFKKLMAMAAVSAMTLTTLAGCGSEDAGSVGGGDTLKWGVNYEQSGTAATYGTSHVEGIKLAVKEINAAGGVDVGGTKKKIELEIKDNKTDDTEMPQVYNTLVEDGNTVILGPAISSLTKQAFSMAEESKIPTISASATDDMATFKADGKTVQSYGYKICYSDSFQGNAVAKAAMDKGFKKVIVYADNSSDYAKGLTKVFTTKFKELGGTIVGTENYQKGDKDFTSILTKIKNKDFDAIFVPGYYEEASQIIKQARENGIDKPILGPDGFDSPKLKEVAGAKALNNVYFTTHFSLKENNDKISNFLKAYKDEYGKEPDTFAALGYDLAYFVKAATEKAGTDDPEKVNTAIAEYKDFTGVTGTFSMDKDHTPIKSIKLVSLKDGEQASVENVDVTK</sequence>
<name>A0A4R3TAT0_9FIRM</name>
<evidence type="ECO:0000313" key="5">
    <source>
        <dbReference type="EMBL" id="TCU58254.1"/>
    </source>
</evidence>
<dbReference type="SUPFAM" id="SSF53822">
    <property type="entry name" value="Periplasmic binding protein-like I"/>
    <property type="match status" value="1"/>
</dbReference>
<gene>
    <name evidence="5" type="ORF">EDD61_11553</name>
</gene>
<dbReference type="PANTHER" id="PTHR30483:SF6">
    <property type="entry name" value="PERIPLASMIC BINDING PROTEIN OF ABC TRANSPORTER FOR NATURAL AMINO ACIDS"/>
    <property type="match status" value="1"/>
</dbReference>
<dbReference type="PANTHER" id="PTHR30483">
    <property type="entry name" value="LEUCINE-SPECIFIC-BINDING PROTEIN"/>
    <property type="match status" value="1"/>
</dbReference>
<feature type="domain" description="Leucine-binding protein" evidence="4">
    <location>
        <begin position="39"/>
        <end position="386"/>
    </location>
</feature>
<dbReference type="CDD" id="cd06347">
    <property type="entry name" value="PBP1_ABC_LivK_ligand_binding-like"/>
    <property type="match status" value="1"/>
</dbReference>
<accession>A0A4R3TAT0</accession>
<reference evidence="5 6" key="1">
    <citation type="submission" date="2019-03" db="EMBL/GenBank/DDBJ databases">
        <title>Genomic Encyclopedia of Type Strains, Phase IV (KMG-IV): sequencing the most valuable type-strain genomes for metagenomic binning, comparative biology and taxonomic classification.</title>
        <authorList>
            <person name="Goeker M."/>
        </authorList>
    </citation>
    <scope>NUCLEOTIDE SEQUENCE [LARGE SCALE GENOMIC DNA]</scope>
    <source>
        <strain evidence="5 6">DSM 29481</strain>
    </source>
</reference>
<dbReference type="EMBL" id="SMBP01000015">
    <property type="protein sequence ID" value="TCU58254.1"/>
    <property type="molecule type" value="Genomic_DNA"/>
</dbReference>
<dbReference type="InterPro" id="IPR028081">
    <property type="entry name" value="Leu-bd"/>
</dbReference>
<evidence type="ECO:0000256" key="2">
    <source>
        <dbReference type="ARBA" id="ARBA00022729"/>
    </source>
</evidence>
<dbReference type="InterPro" id="IPR051010">
    <property type="entry name" value="BCAA_transport"/>
</dbReference>
<comment type="caution">
    <text evidence="5">The sequence shown here is derived from an EMBL/GenBank/DDBJ whole genome shotgun (WGS) entry which is preliminary data.</text>
</comment>
<feature type="chain" id="PRO_5038699811" evidence="3">
    <location>
        <begin position="24"/>
        <end position="398"/>
    </location>
</feature>
<proteinExistence type="inferred from homology"/>